<accession>A0ABS5LFU7</accession>
<feature type="transmembrane region" description="Helical" evidence="1">
    <location>
        <begin position="80"/>
        <end position="100"/>
    </location>
</feature>
<dbReference type="RefSeq" id="WP_211559151.1">
    <property type="nucleotide sequence ID" value="NZ_JAGVRK010000001.1"/>
</dbReference>
<reference evidence="2 3" key="1">
    <citation type="submission" date="2021-04" db="EMBL/GenBank/DDBJ databases">
        <title>Metabacillus sp. strain KIGAM252 whole genome sequence.</title>
        <authorList>
            <person name="Seo M.-J."/>
            <person name="Cho E.-S."/>
            <person name="Hwang C.Y."/>
            <person name="Yoon D.J."/>
        </authorList>
    </citation>
    <scope>NUCLEOTIDE SEQUENCE [LARGE SCALE GENOMIC DNA]</scope>
    <source>
        <strain evidence="2 3">KIGAM252</strain>
    </source>
</reference>
<dbReference type="InterPro" id="IPR039498">
    <property type="entry name" value="NTP_transf_5"/>
</dbReference>
<dbReference type="Proteomes" id="UP000682403">
    <property type="component" value="Unassembled WGS sequence"/>
</dbReference>
<evidence type="ECO:0000256" key="1">
    <source>
        <dbReference type="SAM" id="Phobius"/>
    </source>
</evidence>
<sequence>MDKMLNRVLSSLFEERSRISPPYDELLKEFSYFRALPQAYQILKENGKLNDAPAVFKEVLKNEFNKTLYLNMFINKQLKLILGIFEALAIHTILLKGVYFSGKYFGSIGARPTSDIDLLIKEDQWLLAISSLKKLGFLPSEDEIPGHFHCTLIKSIPQSPIPLQVELHWDIVRTDTSISMIEEIWSRAQLLHERNYIHELSELDEFYMICLHGWRHNLDSLKYFIDIIQLIKKLRNQLDFDLLLKRAKKHHTKKRLIRTLSIVYNSYPYLHKINPFPYSKNVLWKYEWIRRPEKKTFMKYIAFLSYLFFSYDRCKYSLAEFCRWVFPEDYQLKSEAGHDVLKRGKVRAYLSLHSARWRGFIRLK</sequence>
<proteinExistence type="predicted"/>
<keyword evidence="1" id="KW-0812">Transmembrane</keyword>
<dbReference type="EMBL" id="JAGVRK010000001">
    <property type="protein sequence ID" value="MBS2969632.1"/>
    <property type="molecule type" value="Genomic_DNA"/>
</dbReference>
<organism evidence="2 3">
    <name type="scientific">Metabacillus flavus</name>
    <dbReference type="NCBI Taxonomy" id="2823519"/>
    <lineage>
        <taxon>Bacteria</taxon>
        <taxon>Bacillati</taxon>
        <taxon>Bacillota</taxon>
        <taxon>Bacilli</taxon>
        <taxon>Bacillales</taxon>
        <taxon>Bacillaceae</taxon>
        <taxon>Metabacillus</taxon>
    </lineage>
</organism>
<name>A0ABS5LFU7_9BACI</name>
<gene>
    <name evidence="2" type="ORF">J9317_12735</name>
</gene>
<protein>
    <submittedName>
        <fullName evidence="2">Nucleotidyltransferase family protein</fullName>
    </submittedName>
</protein>
<keyword evidence="1" id="KW-0472">Membrane</keyword>
<evidence type="ECO:0000313" key="3">
    <source>
        <dbReference type="Proteomes" id="UP000682403"/>
    </source>
</evidence>
<keyword evidence="1" id="KW-1133">Transmembrane helix</keyword>
<dbReference type="Pfam" id="PF14907">
    <property type="entry name" value="NTP_transf_5"/>
    <property type="match status" value="1"/>
</dbReference>
<comment type="caution">
    <text evidence="2">The sequence shown here is derived from an EMBL/GenBank/DDBJ whole genome shotgun (WGS) entry which is preliminary data.</text>
</comment>
<evidence type="ECO:0000313" key="2">
    <source>
        <dbReference type="EMBL" id="MBS2969632.1"/>
    </source>
</evidence>
<keyword evidence="3" id="KW-1185">Reference proteome</keyword>